<dbReference type="GO" id="GO:0035438">
    <property type="term" value="F:cyclic-di-GMP binding"/>
    <property type="evidence" value="ECO:0007669"/>
    <property type="project" value="InterPro"/>
</dbReference>
<name>A0A4V1ERN2_9BACT</name>
<dbReference type="Gene3D" id="2.40.10.220">
    <property type="entry name" value="predicted glycosyltransferase like domains"/>
    <property type="match status" value="1"/>
</dbReference>
<dbReference type="RefSeq" id="WP_137424230.1">
    <property type="nucleotide sequence ID" value="NZ_CP040098.1"/>
</dbReference>
<dbReference type="KEGG" id="dax:FDQ92_08705"/>
<evidence type="ECO:0000313" key="2">
    <source>
        <dbReference type="EMBL" id="QCQ22231.1"/>
    </source>
</evidence>
<feature type="domain" description="PilZ" evidence="1">
    <location>
        <begin position="67"/>
        <end position="153"/>
    </location>
</feature>
<evidence type="ECO:0000259" key="1">
    <source>
        <dbReference type="Pfam" id="PF07238"/>
    </source>
</evidence>
<dbReference type="Proteomes" id="UP000298602">
    <property type="component" value="Chromosome"/>
</dbReference>
<dbReference type="AlphaFoldDB" id="A0A4V1ERN2"/>
<dbReference type="Pfam" id="PF07238">
    <property type="entry name" value="PilZ"/>
    <property type="match status" value="1"/>
</dbReference>
<sequence>MQTLKVFVCNDGTATIICPGCAKHRTIDATGIGASRRELRVRCSCSREFSIILEGRRNYRKPDLIFGHYRKKDGDGRCFDMTVEDLSCGGLRFSSFRDHHLEKGDLVQVEFPLKNSRNDKVQALAEVRWVNGYMVGAEFVDLDPFTEKTLGFYLMP</sequence>
<reference evidence="2 3" key="2">
    <citation type="submission" date="2019-05" db="EMBL/GenBank/DDBJ databases">
        <authorList>
            <person name="Suflita J.M."/>
            <person name="Marks C.R."/>
        </authorList>
    </citation>
    <scope>NUCLEOTIDE SEQUENCE [LARGE SCALE GENOMIC DNA]</scope>
    <source>
        <strain evidence="2 3">ALDC</strain>
    </source>
</reference>
<proteinExistence type="predicted"/>
<evidence type="ECO:0000313" key="3">
    <source>
        <dbReference type="Proteomes" id="UP000298602"/>
    </source>
</evidence>
<accession>A0A4V1ERN2</accession>
<gene>
    <name evidence="2" type="ORF">FDQ92_08705</name>
</gene>
<protein>
    <submittedName>
        <fullName evidence="2">PilZ domain-containing protein</fullName>
    </submittedName>
</protein>
<keyword evidence="3" id="KW-1185">Reference proteome</keyword>
<dbReference type="SUPFAM" id="SSF141371">
    <property type="entry name" value="PilZ domain-like"/>
    <property type="match status" value="1"/>
</dbReference>
<dbReference type="InterPro" id="IPR009875">
    <property type="entry name" value="PilZ_domain"/>
</dbReference>
<reference evidence="2 3" key="1">
    <citation type="submission" date="2019-05" db="EMBL/GenBank/DDBJ databases">
        <title>The Complete Genome Sequence of the n-alkane-degrading Desulfoglaeba alkanexedens ALDC reveals multiple alkylsuccinate synthase gene clusters.</title>
        <authorList>
            <person name="Callaghan A.V."/>
            <person name="Davidova I.A."/>
            <person name="Duncan K.E."/>
            <person name="Morris B."/>
            <person name="McInerney M.J."/>
        </authorList>
    </citation>
    <scope>NUCLEOTIDE SEQUENCE [LARGE SCALE GENOMIC DNA]</scope>
    <source>
        <strain evidence="2 3">ALDC</strain>
    </source>
</reference>
<organism evidence="2 3">
    <name type="scientific">Desulfoglaeba alkanexedens ALDC</name>
    <dbReference type="NCBI Taxonomy" id="980445"/>
    <lineage>
        <taxon>Bacteria</taxon>
        <taxon>Pseudomonadati</taxon>
        <taxon>Thermodesulfobacteriota</taxon>
        <taxon>Syntrophobacteria</taxon>
        <taxon>Syntrophobacterales</taxon>
        <taxon>Syntrophobacteraceae</taxon>
        <taxon>Desulfoglaeba</taxon>
    </lineage>
</organism>
<dbReference type="OrthoDB" id="5511523at2"/>
<dbReference type="EMBL" id="CP040098">
    <property type="protein sequence ID" value="QCQ22231.1"/>
    <property type="molecule type" value="Genomic_DNA"/>
</dbReference>